<organism evidence="2 3">
    <name type="scientific">Gracilariopsis chorda</name>
    <dbReference type="NCBI Taxonomy" id="448386"/>
    <lineage>
        <taxon>Eukaryota</taxon>
        <taxon>Rhodophyta</taxon>
        <taxon>Florideophyceae</taxon>
        <taxon>Rhodymeniophycidae</taxon>
        <taxon>Gracilariales</taxon>
        <taxon>Gracilariaceae</taxon>
        <taxon>Gracilariopsis</taxon>
    </lineage>
</organism>
<comment type="caution">
    <text evidence="2">The sequence shown here is derived from an EMBL/GenBank/DDBJ whole genome shotgun (WGS) entry which is preliminary data.</text>
</comment>
<dbReference type="AlphaFoldDB" id="A0A2V3IEX1"/>
<dbReference type="GO" id="GO:0005524">
    <property type="term" value="F:ATP binding"/>
    <property type="evidence" value="ECO:0007669"/>
    <property type="project" value="InterPro"/>
</dbReference>
<evidence type="ECO:0000259" key="1">
    <source>
        <dbReference type="PROSITE" id="PS50011"/>
    </source>
</evidence>
<dbReference type="Proteomes" id="UP000247409">
    <property type="component" value="Unassembled WGS sequence"/>
</dbReference>
<dbReference type="GO" id="GO:0004672">
    <property type="term" value="F:protein kinase activity"/>
    <property type="evidence" value="ECO:0007669"/>
    <property type="project" value="InterPro"/>
</dbReference>
<protein>
    <submittedName>
        <fullName evidence="2">Putative serine/threonine-protein kinase YbdM</fullName>
    </submittedName>
</protein>
<keyword evidence="3" id="KW-1185">Reference proteome</keyword>
<dbReference type="InterPro" id="IPR011009">
    <property type="entry name" value="Kinase-like_dom_sf"/>
</dbReference>
<dbReference type="PROSITE" id="PS50011">
    <property type="entry name" value="PROTEIN_KINASE_DOM"/>
    <property type="match status" value="1"/>
</dbReference>
<evidence type="ECO:0000313" key="3">
    <source>
        <dbReference type="Proteomes" id="UP000247409"/>
    </source>
</evidence>
<dbReference type="InterPro" id="IPR050235">
    <property type="entry name" value="CK1_Ser-Thr_kinase"/>
</dbReference>
<dbReference type="InterPro" id="IPR000719">
    <property type="entry name" value="Prot_kinase_dom"/>
</dbReference>
<dbReference type="Gene3D" id="1.10.510.10">
    <property type="entry name" value="Transferase(Phosphotransferase) domain 1"/>
    <property type="match status" value="1"/>
</dbReference>
<keyword evidence="2" id="KW-0418">Kinase</keyword>
<sequence length="282" mass="31931">MPATDYYIGRTVNQRWRPSALIGVGGFGWVYSAIDLSSRHSSVVIKFAEADTEEEFQVSLTCLRTEYECLRRLNRDVPHLRVPTVYEWGSYEDTDYLVMTRLGDSVESSLFARSRPASNYSILYTCNKVFNILRRLHERNVAHGDITLQNVVFGRSGDRDNLYVIDFGSSRPAHPDLVLDDVAELCHCMVLMFRNGVDGLVPENERGGLFFDSLTATQVQMIRRNLDRAFEQRARQGTPIPREVATIVRTVMCGNGIDHSELEGLFLRALNGASTQSNARTR</sequence>
<reference evidence="2 3" key="1">
    <citation type="journal article" date="2018" name="Mol. Biol. Evol.">
        <title>Analysis of the draft genome of the red seaweed Gracilariopsis chorda provides insights into genome size evolution in Rhodophyta.</title>
        <authorList>
            <person name="Lee J."/>
            <person name="Yang E.C."/>
            <person name="Graf L."/>
            <person name="Yang J.H."/>
            <person name="Qiu H."/>
            <person name="Zel Zion U."/>
            <person name="Chan C.X."/>
            <person name="Stephens T.G."/>
            <person name="Weber A.P.M."/>
            <person name="Boo G.H."/>
            <person name="Boo S.M."/>
            <person name="Kim K.M."/>
            <person name="Shin Y."/>
            <person name="Jung M."/>
            <person name="Lee S.J."/>
            <person name="Yim H.S."/>
            <person name="Lee J.H."/>
            <person name="Bhattacharya D."/>
            <person name="Yoon H.S."/>
        </authorList>
    </citation>
    <scope>NUCLEOTIDE SEQUENCE [LARGE SCALE GENOMIC DNA]</scope>
    <source>
        <strain evidence="2 3">SKKU-2015</strain>
        <tissue evidence="2">Whole body</tissue>
    </source>
</reference>
<gene>
    <name evidence="2" type="ORF">BWQ96_09668</name>
</gene>
<dbReference type="SMART" id="SM00220">
    <property type="entry name" value="S_TKc"/>
    <property type="match status" value="1"/>
</dbReference>
<keyword evidence="2" id="KW-0808">Transferase</keyword>
<dbReference type="Pfam" id="PF00069">
    <property type="entry name" value="Pkinase"/>
    <property type="match status" value="1"/>
</dbReference>
<dbReference type="SUPFAM" id="SSF56112">
    <property type="entry name" value="Protein kinase-like (PK-like)"/>
    <property type="match status" value="1"/>
</dbReference>
<evidence type="ECO:0000313" key="2">
    <source>
        <dbReference type="EMBL" id="PXF40617.1"/>
    </source>
</evidence>
<dbReference type="OrthoDB" id="5800476at2759"/>
<dbReference type="EMBL" id="NBIV01000277">
    <property type="protein sequence ID" value="PXF40617.1"/>
    <property type="molecule type" value="Genomic_DNA"/>
</dbReference>
<dbReference type="STRING" id="448386.A0A2V3IEX1"/>
<feature type="domain" description="Protein kinase" evidence="1">
    <location>
        <begin position="16"/>
        <end position="282"/>
    </location>
</feature>
<accession>A0A2V3IEX1</accession>
<name>A0A2V3IEX1_9FLOR</name>
<dbReference type="PANTHER" id="PTHR11909">
    <property type="entry name" value="CASEIN KINASE-RELATED"/>
    <property type="match status" value="1"/>
</dbReference>
<proteinExistence type="predicted"/>